<dbReference type="STRING" id="331648.BST97_00160"/>
<dbReference type="RefSeq" id="WP_085765343.1">
    <property type="nucleotide sequence ID" value="NZ_CP019344.1"/>
</dbReference>
<dbReference type="Gene3D" id="3.90.550.10">
    <property type="entry name" value="Spore Coat Polysaccharide Biosynthesis Protein SpsA, Chain A"/>
    <property type="match status" value="1"/>
</dbReference>
<evidence type="ECO:0000313" key="5">
    <source>
        <dbReference type="Proteomes" id="UP000193431"/>
    </source>
</evidence>
<dbReference type="Proteomes" id="UP000193431">
    <property type="component" value="Chromosome"/>
</dbReference>
<evidence type="ECO:0000256" key="1">
    <source>
        <dbReference type="ARBA" id="ARBA00022679"/>
    </source>
</evidence>
<keyword evidence="3" id="KW-0448">Lipopolysaccharide biosynthesis</keyword>
<dbReference type="GO" id="GO:0009103">
    <property type="term" value="P:lipopolysaccharide biosynthetic process"/>
    <property type="evidence" value="ECO:0007669"/>
    <property type="project" value="UniProtKB-KW"/>
</dbReference>
<dbReference type="EMBL" id="CP019344">
    <property type="protein sequence ID" value="ARN76541.1"/>
    <property type="molecule type" value="Genomic_DNA"/>
</dbReference>
<dbReference type="NCBIfam" id="NF009905">
    <property type="entry name" value="PRK13368.1"/>
    <property type="match status" value="1"/>
</dbReference>
<dbReference type="OrthoDB" id="9815559at2"/>
<dbReference type="PANTHER" id="PTHR42866:SF2">
    <property type="entry name" value="3-DEOXY-MANNO-OCTULOSONATE CYTIDYLYLTRANSFERASE, MITOCHONDRIAL"/>
    <property type="match status" value="1"/>
</dbReference>
<reference evidence="4 5" key="1">
    <citation type="submission" date="2016-11" db="EMBL/GenBank/DDBJ databases">
        <title>Trade-off between light-utilization and light-protection in marine flavobacteria.</title>
        <authorList>
            <person name="Kumagai Y."/>
        </authorList>
    </citation>
    <scope>NUCLEOTIDE SEQUENCE [LARGE SCALE GENOMIC DNA]</scope>
    <source>
        <strain evidence="4 5">JCM 13191</strain>
    </source>
</reference>
<accession>A0A1W6MG07</accession>
<evidence type="ECO:0000256" key="2">
    <source>
        <dbReference type="ARBA" id="ARBA00022695"/>
    </source>
</evidence>
<dbReference type="GO" id="GO:0008690">
    <property type="term" value="F:3-deoxy-manno-octulosonate cytidylyltransferase activity"/>
    <property type="evidence" value="ECO:0007669"/>
    <property type="project" value="InterPro"/>
</dbReference>
<proteinExistence type="predicted"/>
<dbReference type="InterPro" id="IPR003329">
    <property type="entry name" value="Cytidylyl_trans"/>
</dbReference>
<gene>
    <name evidence="4" type="ORF">BST97_00160</name>
</gene>
<dbReference type="InterPro" id="IPR004528">
    <property type="entry name" value="KdsB"/>
</dbReference>
<sequence>MQDFVIVIPARYESTRLPGKPLLDIHGKSLLRRTYEQCIKAVDDRIVYVATDDKRIIKHCEKYDIQAVLTSSNCLTGTDRVAEFAIKVPAKTYINVQGDEPLMNPKDILNTIKAIKEHPYDIINGYASIDSEEDYRSSSIPKVVSRPDGRLLYMSRSPIPGNKKHDFIKSWRQICVYGFPAEALKQFAALKHKTPLENEEDIEILRFLELGYEVRMIELSANSVAVDTPADLLKVQDIISKKECYD</sequence>
<evidence type="ECO:0000313" key="4">
    <source>
        <dbReference type="EMBL" id="ARN76541.1"/>
    </source>
</evidence>
<dbReference type="NCBIfam" id="NF003952">
    <property type="entry name" value="PRK05450.1-5"/>
    <property type="match status" value="1"/>
</dbReference>
<dbReference type="InterPro" id="IPR029044">
    <property type="entry name" value="Nucleotide-diphossugar_trans"/>
</dbReference>
<dbReference type="PANTHER" id="PTHR42866">
    <property type="entry name" value="3-DEOXY-MANNO-OCTULOSONATE CYTIDYLYLTRANSFERASE"/>
    <property type="match status" value="1"/>
</dbReference>
<dbReference type="CDD" id="cd02517">
    <property type="entry name" value="CMP-KDO-Synthetase"/>
    <property type="match status" value="1"/>
</dbReference>
<evidence type="ECO:0000256" key="3">
    <source>
        <dbReference type="ARBA" id="ARBA00022985"/>
    </source>
</evidence>
<name>A0A1W6MG07_9FLAO</name>
<dbReference type="GO" id="GO:0005829">
    <property type="term" value="C:cytosol"/>
    <property type="evidence" value="ECO:0007669"/>
    <property type="project" value="TreeGrafter"/>
</dbReference>
<keyword evidence="2 4" id="KW-0548">Nucleotidyltransferase</keyword>
<dbReference type="AlphaFoldDB" id="A0A1W6MG07"/>
<protein>
    <submittedName>
        <fullName evidence="4">3-deoxy-manno-octulosonate cytidylyltransferase</fullName>
    </submittedName>
</protein>
<organism evidence="4 5">
    <name type="scientific">Nonlabens spongiae</name>
    <dbReference type="NCBI Taxonomy" id="331648"/>
    <lineage>
        <taxon>Bacteria</taxon>
        <taxon>Pseudomonadati</taxon>
        <taxon>Bacteroidota</taxon>
        <taxon>Flavobacteriia</taxon>
        <taxon>Flavobacteriales</taxon>
        <taxon>Flavobacteriaceae</taxon>
        <taxon>Nonlabens</taxon>
    </lineage>
</organism>
<dbReference type="Pfam" id="PF02348">
    <property type="entry name" value="CTP_transf_3"/>
    <property type="match status" value="1"/>
</dbReference>
<keyword evidence="1 4" id="KW-0808">Transferase</keyword>
<dbReference type="SUPFAM" id="SSF53448">
    <property type="entry name" value="Nucleotide-diphospho-sugar transferases"/>
    <property type="match status" value="1"/>
</dbReference>
<keyword evidence="5" id="KW-1185">Reference proteome</keyword>